<keyword evidence="3" id="KW-0136">Cellulose degradation</keyword>
<keyword evidence="8" id="KW-1185">Reference proteome</keyword>
<gene>
    <name evidence="7" type="ORF">ACFP3V_09880</name>
</gene>
<dbReference type="Proteomes" id="UP001596174">
    <property type="component" value="Unassembled WGS sequence"/>
</dbReference>
<dbReference type="PANTHER" id="PTHR35923:SF2">
    <property type="entry name" value="ENDOGLUCANASE"/>
    <property type="match status" value="1"/>
</dbReference>
<comment type="caution">
    <text evidence="7">The sequence shown here is derived from an EMBL/GenBank/DDBJ whole genome shotgun (WGS) entry which is preliminary data.</text>
</comment>
<dbReference type="EC" id="3.2.1.4" evidence="2"/>
<comment type="catalytic activity">
    <reaction evidence="1">
        <text>Endohydrolysis of (1-&gt;4)-beta-D-glucosidic linkages in cellulose, lichenin and cereal beta-D-glucans.</text>
        <dbReference type="EC" id="3.2.1.4"/>
    </reaction>
</comment>
<dbReference type="Gene3D" id="3.20.20.80">
    <property type="entry name" value="Glycosidases"/>
    <property type="match status" value="1"/>
</dbReference>
<feature type="non-terminal residue" evidence="7">
    <location>
        <position position="113"/>
    </location>
</feature>
<dbReference type="InterPro" id="IPR017853">
    <property type="entry name" value="GH"/>
</dbReference>
<protein>
    <recommendedName>
        <fullName evidence="2">cellulase</fullName>
        <ecNumber evidence="2">3.2.1.4</ecNumber>
    </recommendedName>
</protein>
<feature type="chain" id="PRO_5046753502" description="cellulase" evidence="6">
    <location>
        <begin position="43"/>
        <end position="113"/>
    </location>
</feature>
<evidence type="ECO:0000256" key="2">
    <source>
        <dbReference type="ARBA" id="ARBA00012601"/>
    </source>
</evidence>
<organism evidence="7 8">
    <name type="scientific">Streptacidiphilus monticola</name>
    <dbReference type="NCBI Taxonomy" id="2161674"/>
    <lineage>
        <taxon>Bacteria</taxon>
        <taxon>Bacillati</taxon>
        <taxon>Actinomycetota</taxon>
        <taxon>Actinomycetes</taxon>
        <taxon>Kitasatosporales</taxon>
        <taxon>Streptomycetaceae</taxon>
        <taxon>Streptacidiphilus</taxon>
    </lineage>
</organism>
<evidence type="ECO:0000313" key="8">
    <source>
        <dbReference type="Proteomes" id="UP001596174"/>
    </source>
</evidence>
<evidence type="ECO:0000256" key="4">
    <source>
        <dbReference type="ARBA" id="ARBA00023277"/>
    </source>
</evidence>
<name>A0ABW1FYG2_9ACTN</name>
<keyword evidence="5" id="KW-0624">Polysaccharide degradation</keyword>
<feature type="signal peptide" evidence="6">
    <location>
        <begin position="1"/>
        <end position="42"/>
    </location>
</feature>
<sequence length="113" mass="12084">MHRPEHQPRSAPLHRLRRWGAAFAACAALLTAPLAAAGSAHAATTTPKATAAASAAPGSGYWHTSGRQILDANNQPVRIAGVNWFGFETANYVAHGLWSRDYKSMMDQMKSLG</sequence>
<evidence type="ECO:0000256" key="6">
    <source>
        <dbReference type="SAM" id="SignalP"/>
    </source>
</evidence>
<dbReference type="EMBL" id="JBHSQJ010000035">
    <property type="protein sequence ID" value="MFC5907529.1"/>
    <property type="molecule type" value="Genomic_DNA"/>
</dbReference>
<evidence type="ECO:0000256" key="3">
    <source>
        <dbReference type="ARBA" id="ARBA00023001"/>
    </source>
</evidence>
<keyword evidence="4" id="KW-0119">Carbohydrate metabolism</keyword>
<accession>A0ABW1FYG2</accession>
<reference evidence="8" key="1">
    <citation type="journal article" date="2019" name="Int. J. Syst. Evol. Microbiol.">
        <title>The Global Catalogue of Microorganisms (GCM) 10K type strain sequencing project: providing services to taxonomists for standard genome sequencing and annotation.</title>
        <authorList>
            <consortium name="The Broad Institute Genomics Platform"/>
            <consortium name="The Broad Institute Genome Sequencing Center for Infectious Disease"/>
            <person name="Wu L."/>
            <person name="Ma J."/>
        </authorList>
    </citation>
    <scope>NUCLEOTIDE SEQUENCE [LARGE SCALE GENOMIC DNA]</scope>
    <source>
        <strain evidence="8">JCM 4816</strain>
    </source>
</reference>
<dbReference type="SUPFAM" id="SSF51445">
    <property type="entry name" value="(Trans)glycosidases"/>
    <property type="match status" value="1"/>
</dbReference>
<evidence type="ECO:0000313" key="7">
    <source>
        <dbReference type="EMBL" id="MFC5907529.1"/>
    </source>
</evidence>
<keyword evidence="6" id="KW-0732">Signal</keyword>
<evidence type="ECO:0000256" key="1">
    <source>
        <dbReference type="ARBA" id="ARBA00000966"/>
    </source>
</evidence>
<evidence type="ECO:0000256" key="5">
    <source>
        <dbReference type="ARBA" id="ARBA00023326"/>
    </source>
</evidence>
<dbReference type="PANTHER" id="PTHR35923">
    <property type="entry name" value="MAJOR EXTRACELLULAR ENDOGLUCANASE"/>
    <property type="match status" value="1"/>
</dbReference>
<proteinExistence type="predicted"/>